<feature type="compositionally biased region" description="Polar residues" evidence="2">
    <location>
        <begin position="408"/>
        <end position="420"/>
    </location>
</feature>
<evidence type="ECO:0000256" key="1">
    <source>
        <dbReference type="ARBA" id="ARBA00023006"/>
    </source>
</evidence>
<gene>
    <name evidence="4" type="ORF">Cni_G15757</name>
</gene>
<dbReference type="Proteomes" id="UP001327560">
    <property type="component" value="Chromosome 5"/>
</dbReference>
<evidence type="ECO:0000313" key="5">
    <source>
        <dbReference type="Proteomes" id="UP001327560"/>
    </source>
</evidence>
<dbReference type="AlphaFoldDB" id="A0AAQ3KIF9"/>
<feature type="region of interest" description="Disordered" evidence="2">
    <location>
        <begin position="241"/>
        <end position="451"/>
    </location>
</feature>
<evidence type="ECO:0000256" key="2">
    <source>
        <dbReference type="SAM" id="MobiDB-lite"/>
    </source>
</evidence>
<dbReference type="GO" id="GO:1990316">
    <property type="term" value="C:Atg1/ULK1 kinase complex"/>
    <property type="evidence" value="ECO:0007669"/>
    <property type="project" value="InterPro"/>
</dbReference>
<feature type="compositionally biased region" description="Low complexity" evidence="2">
    <location>
        <begin position="441"/>
        <end position="451"/>
    </location>
</feature>
<dbReference type="PANTHER" id="PTHR13430">
    <property type="match status" value="1"/>
</dbReference>
<proteinExistence type="predicted"/>
<dbReference type="GO" id="GO:0034497">
    <property type="term" value="P:protein localization to phagophore assembly site"/>
    <property type="evidence" value="ECO:0007669"/>
    <property type="project" value="TreeGrafter"/>
</dbReference>
<keyword evidence="1" id="KW-0072">Autophagy</keyword>
<evidence type="ECO:0000313" key="4">
    <source>
        <dbReference type="EMBL" id="WOL07022.1"/>
    </source>
</evidence>
<dbReference type="GO" id="GO:0000407">
    <property type="term" value="C:phagophore assembly site"/>
    <property type="evidence" value="ECO:0007669"/>
    <property type="project" value="TreeGrafter"/>
</dbReference>
<feature type="domain" description="Autophagy-related protein 13 N-terminal" evidence="3">
    <location>
        <begin position="90"/>
        <end position="205"/>
    </location>
</feature>
<accession>A0AAQ3KIF9</accession>
<dbReference type="GO" id="GO:0005829">
    <property type="term" value="C:cytosol"/>
    <property type="evidence" value="ECO:0007669"/>
    <property type="project" value="TreeGrafter"/>
</dbReference>
<dbReference type="Pfam" id="PF10033">
    <property type="entry name" value="ATG13"/>
    <property type="match status" value="1"/>
</dbReference>
<dbReference type="GO" id="GO:0000423">
    <property type="term" value="P:mitophagy"/>
    <property type="evidence" value="ECO:0007669"/>
    <property type="project" value="TreeGrafter"/>
</dbReference>
<feature type="compositionally biased region" description="Polar residues" evidence="2">
    <location>
        <begin position="345"/>
        <end position="358"/>
    </location>
</feature>
<evidence type="ECO:0000259" key="3">
    <source>
        <dbReference type="Pfam" id="PF10033"/>
    </source>
</evidence>
<dbReference type="Gene3D" id="3.30.900.10">
    <property type="entry name" value="HORMA domain"/>
    <property type="match status" value="1"/>
</dbReference>
<dbReference type="EMBL" id="CP136894">
    <property type="protein sequence ID" value="WOL07022.1"/>
    <property type="molecule type" value="Genomic_DNA"/>
</dbReference>
<reference evidence="4 5" key="1">
    <citation type="submission" date="2023-10" db="EMBL/GenBank/DDBJ databases">
        <title>Chromosome-scale genome assembly provides insights into flower coloration mechanisms of Canna indica.</title>
        <authorList>
            <person name="Li C."/>
        </authorList>
    </citation>
    <scope>NUCLEOTIDE SEQUENCE [LARGE SCALE GENOMIC DNA]</scope>
    <source>
        <tissue evidence="4">Flower</tissue>
    </source>
</reference>
<dbReference type="InterPro" id="IPR018731">
    <property type="entry name" value="Atg13_N"/>
</dbReference>
<feature type="compositionally biased region" description="Basic and acidic residues" evidence="2">
    <location>
        <begin position="426"/>
        <end position="435"/>
    </location>
</feature>
<sequence length="574" mass="63591">MAPPSESDRTEQIISQFRQKTLHAILASRVPHLRAAAPGPSSSTKRDLWFHLALGDLLGPVEHNGGLMDPLVVDVLLVPPGGEADSSDGAAEDVIERWNIRCVAPSPWSVAPHQHQDGCFDRRTYKKSIILLRSIYSMLRLLPAHRVFRLLCSSSQPYNYDLSYRVPPFWTPFSRAEEAEFKKHSFMPVDTLLGQLVVSVQYRPSLANFRLAVAMRMPPIIIPDYVGSPVAEPIRPFPASLPDRVSRTITSPHPPRSIQATANPSLDRSRSWNCAPMVHHPLGSAPGRPVSELRSSLQEHYGRPVSNEQPCSENKRSQNRRNCNFDDKLSPPFSTSPSPSPPTHGCNSLQSRSRSDTAPVSIPTLATGKSQVHRTFSDPFKSLLPPPSPRSTRPDLSCQESHSKSKSFRSQGDIYQNSHTYAPYKGPKDGVDDSGRFSACSSGGSPRFFSRSPSKLSIHNDDYDGDFSYPFAVDDVETPNSHTSKSFDGKEGLDYASFHKSREAAVGSLIHMLRTASPLRQDQSCLHTTELDGQISSSSYALSRKISDAFKELQSYTKMKSLLLSKSEIDYLNP</sequence>
<dbReference type="PANTHER" id="PTHR13430:SF4">
    <property type="entry name" value="AUTOPHAGY-RELATED PROTEIN 13"/>
    <property type="match status" value="1"/>
</dbReference>
<protein>
    <recommendedName>
        <fullName evidence="3">Autophagy-related protein 13 N-terminal domain-containing protein</fullName>
    </recommendedName>
</protein>
<keyword evidence="5" id="KW-1185">Reference proteome</keyword>
<dbReference type="InterPro" id="IPR036570">
    <property type="entry name" value="HORMA_dom_sf"/>
</dbReference>
<organism evidence="4 5">
    <name type="scientific">Canna indica</name>
    <name type="common">Indian-shot</name>
    <dbReference type="NCBI Taxonomy" id="4628"/>
    <lineage>
        <taxon>Eukaryota</taxon>
        <taxon>Viridiplantae</taxon>
        <taxon>Streptophyta</taxon>
        <taxon>Embryophyta</taxon>
        <taxon>Tracheophyta</taxon>
        <taxon>Spermatophyta</taxon>
        <taxon>Magnoliopsida</taxon>
        <taxon>Liliopsida</taxon>
        <taxon>Zingiberales</taxon>
        <taxon>Cannaceae</taxon>
        <taxon>Canna</taxon>
    </lineage>
</organism>
<name>A0AAQ3KIF9_9LILI</name>
<dbReference type="GO" id="GO:0034727">
    <property type="term" value="P:piecemeal microautophagy of the nucleus"/>
    <property type="evidence" value="ECO:0007669"/>
    <property type="project" value="TreeGrafter"/>
</dbReference>
<dbReference type="InterPro" id="IPR040182">
    <property type="entry name" value="ATG13"/>
</dbReference>